<reference evidence="8 9" key="1">
    <citation type="submission" date="2016-10" db="EMBL/GenBank/DDBJ databases">
        <authorList>
            <person name="de Groot N.N."/>
        </authorList>
    </citation>
    <scope>NUCLEOTIDE SEQUENCE [LARGE SCALE GENOMIC DNA]</scope>
    <source>
        <strain evidence="8 9">DSM 23310</strain>
    </source>
</reference>
<dbReference type="SUPFAM" id="SSF53850">
    <property type="entry name" value="Periplasmic binding protein-like II"/>
    <property type="match status" value="1"/>
</dbReference>
<dbReference type="RefSeq" id="WP_093749732.1">
    <property type="nucleotide sequence ID" value="NZ_FNNG01000001.1"/>
</dbReference>
<keyword evidence="9" id="KW-1185">Reference proteome</keyword>
<dbReference type="PANTHER" id="PTHR30429:SF0">
    <property type="entry name" value="METHIONINE-BINDING LIPOPROTEIN METQ"/>
    <property type="match status" value="1"/>
</dbReference>
<accession>A0A1H2Q736</accession>
<dbReference type="GO" id="GO:0016020">
    <property type="term" value="C:membrane"/>
    <property type="evidence" value="ECO:0007669"/>
    <property type="project" value="UniProtKB-SubCell"/>
</dbReference>
<evidence type="ECO:0000256" key="4">
    <source>
        <dbReference type="ARBA" id="ARBA00023136"/>
    </source>
</evidence>
<evidence type="ECO:0000256" key="3">
    <source>
        <dbReference type="ARBA" id="ARBA00022729"/>
    </source>
</evidence>
<organism evidence="8 9">
    <name type="scientific">Tepidimicrobium xylanilyticum</name>
    <dbReference type="NCBI Taxonomy" id="1123352"/>
    <lineage>
        <taxon>Bacteria</taxon>
        <taxon>Bacillati</taxon>
        <taxon>Bacillota</taxon>
        <taxon>Tissierellia</taxon>
        <taxon>Tissierellales</taxon>
        <taxon>Tepidimicrobiaceae</taxon>
        <taxon>Tepidimicrobium</taxon>
    </lineage>
</organism>
<evidence type="ECO:0000256" key="5">
    <source>
        <dbReference type="ARBA" id="ARBA00023139"/>
    </source>
</evidence>
<dbReference type="PANTHER" id="PTHR30429">
    <property type="entry name" value="D-METHIONINE-BINDING LIPOPROTEIN METQ"/>
    <property type="match status" value="1"/>
</dbReference>
<sequence>MKKVIKIILLALMSLMLLSACSTNSKKVDEKDKGEKNKIMLGVRADGLDMAEAIRKDVEEAGYELEVITFEDSIQPNVALGEGGIDVNWFQHKPYLDSYNASNGTDFVMAEPYTHYPIFGMYSEKYDSVEEIPDGAKIGLCNDRANQTRGLLMLQDLGLITLDESVDEPTIYDIVENPHDFEFIEVEMSVLPRSLPDLDAIILAGAHMNNAGFDASTYIAESKDGPSYPLGFVTRKEDADAQWLKDLVECATNSDSLRNYYKEEGSLIPLL</sequence>
<keyword evidence="4" id="KW-0472">Membrane</keyword>
<comment type="similarity">
    <text evidence="2">Belongs to the NlpA lipoprotein family.</text>
</comment>
<dbReference type="OrthoDB" id="9812878at2"/>
<comment type="subcellular location">
    <subcellularLocation>
        <location evidence="1">Membrane</location>
        <topology evidence="1">Lipid-anchor</topology>
    </subcellularLocation>
</comment>
<evidence type="ECO:0000256" key="2">
    <source>
        <dbReference type="ARBA" id="ARBA00008973"/>
    </source>
</evidence>
<keyword evidence="6" id="KW-0449">Lipoprotein</keyword>
<dbReference type="Pfam" id="PF03180">
    <property type="entry name" value="Lipoprotein_9"/>
    <property type="match status" value="1"/>
</dbReference>
<dbReference type="EMBL" id="FNNG01000001">
    <property type="protein sequence ID" value="SDW02993.1"/>
    <property type="molecule type" value="Genomic_DNA"/>
</dbReference>
<dbReference type="Gene3D" id="3.40.190.10">
    <property type="entry name" value="Periplasmic binding protein-like II"/>
    <property type="match status" value="2"/>
</dbReference>
<dbReference type="PROSITE" id="PS51257">
    <property type="entry name" value="PROKAR_LIPOPROTEIN"/>
    <property type="match status" value="1"/>
</dbReference>
<dbReference type="Proteomes" id="UP000198828">
    <property type="component" value="Unassembled WGS sequence"/>
</dbReference>
<feature type="chain" id="PRO_5039639030" evidence="7">
    <location>
        <begin position="20"/>
        <end position="271"/>
    </location>
</feature>
<dbReference type="AlphaFoldDB" id="A0A1H2Q736"/>
<name>A0A1H2Q736_9FIRM</name>
<keyword evidence="5" id="KW-0564">Palmitate</keyword>
<evidence type="ECO:0000313" key="8">
    <source>
        <dbReference type="EMBL" id="SDW02993.1"/>
    </source>
</evidence>
<protein>
    <submittedName>
        <fullName evidence="8">D-methionine transport system substrate-binding protein</fullName>
    </submittedName>
</protein>
<evidence type="ECO:0000313" key="9">
    <source>
        <dbReference type="Proteomes" id="UP000198828"/>
    </source>
</evidence>
<gene>
    <name evidence="8" type="ORF">SAMN05660923_00076</name>
</gene>
<evidence type="ECO:0000256" key="6">
    <source>
        <dbReference type="ARBA" id="ARBA00023288"/>
    </source>
</evidence>
<evidence type="ECO:0000256" key="1">
    <source>
        <dbReference type="ARBA" id="ARBA00004635"/>
    </source>
</evidence>
<proteinExistence type="inferred from homology"/>
<dbReference type="InterPro" id="IPR004872">
    <property type="entry name" value="Lipoprotein_NlpA"/>
</dbReference>
<keyword evidence="3 7" id="KW-0732">Signal</keyword>
<feature type="signal peptide" evidence="7">
    <location>
        <begin position="1"/>
        <end position="19"/>
    </location>
</feature>
<evidence type="ECO:0000256" key="7">
    <source>
        <dbReference type="SAM" id="SignalP"/>
    </source>
</evidence>